<dbReference type="InterPro" id="IPR015269">
    <property type="entry name" value="UPF0029_Impact_C"/>
</dbReference>
<keyword evidence="5" id="KW-1185">Reference proteome</keyword>
<dbReference type="InterPro" id="IPR023582">
    <property type="entry name" value="Impact"/>
</dbReference>
<reference evidence="4 5" key="1">
    <citation type="submission" date="2016-06" db="EMBL/GenBank/DDBJ databases">
        <title>Genome sequence of Clostridium acetireducens DSM 10703.</title>
        <authorList>
            <person name="Poehlein A."/>
            <person name="Fluechter S."/>
            <person name="Duerre P."/>
            <person name="Daniel R."/>
        </authorList>
    </citation>
    <scope>NUCLEOTIDE SEQUENCE [LARGE SCALE GENOMIC DNA]</scope>
    <source>
        <strain evidence="4 5">DSM 10703</strain>
    </source>
</reference>
<evidence type="ECO:0000259" key="2">
    <source>
        <dbReference type="Pfam" id="PF01205"/>
    </source>
</evidence>
<dbReference type="EMBL" id="LZFO01000038">
    <property type="protein sequence ID" value="OFI04958.1"/>
    <property type="molecule type" value="Genomic_DNA"/>
</dbReference>
<dbReference type="PROSITE" id="PS00910">
    <property type="entry name" value="UPF0029"/>
    <property type="match status" value="1"/>
</dbReference>
<dbReference type="InterPro" id="IPR020568">
    <property type="entry name" value="Ribosomal_Su5_D2-typ_SF"/>
</dbReference>
<evidence type="ECO:0000259" key="3">
    <source>
        <dbReference type="Pfam" id="PF09186"/>
    </source>
</evidence>
<dbReference type="SUPFAM" id="SSF54980">
    <property type="entry name" value="EF-G C-terminal domain-like"/>
    <property type="match status" value="1"/>
</dbReference>
<dbReference type="Proteomes" id="UP000175744">
    <property type="component" value="Unassembled WGS sequence"/>
</dbReference>
<dbReference type="Pfam" id="PF01205">
    <property type="entry name" value="Impact_N"/>
    <property type="match status" value="1"/>
</dbReference>
<dbReference type="PANTHER" id="PTHR16301:SF20">
    <property type="entry name" value="IMPACT FAMILY MEMBER YIGZ"/>
    <property type="match status" value="1"/>
</dbReference>
<dbReference type="SUPFAM" id="SSF54211">
    <property type="entry name" value="Ribosomal protein S5 domain 2-like"/>
    <property type="match status" value="1"/>
</dbReference>
<protein>
    <submittedName>
        <fullName evidence="4">IMPACT family member YigZ</fullName>
    </submittedName>
</protein>
<dbReference type="PATRIC" id="fig|1121290.3.peg.2041"/>
<name>A0A1E8EX61_9CLOT</name>
<gene>
    <name evidence="4" type="primary">yigZ</name>
    <name evidence="4" type="ORF">CLOACE_20290</name>
</gene>
<dbReference type="GO" id="GO:0006446">
    <property type="term" value="P:regulation of translational initiation"/>
    <property type="evidence" value="ECO:0007669"/>
    <property type="project" value="TreeGrafter"/>
</dbReference>
<dbReference type="InterPro" id="IPR035647">
    <property type="entry name" value="EFG_III/V"/>
</dbReference>
<feature type="domain" description="UPF0029" evidence="3">
    <location>
        <begin position="138"/>
        <end position="193"/>
    </location>
</feature>
<dbReference type="STRING" id="1121290.CLAOCE_20290"/>
<dbReference type="Pfam" id="PF09186">
    <property type="entry name" value="DUF1949"/>
    <property type="match status" value="1"/>
</dbReference>
<dbReference type="PANTHER" id="PTHR16301">
    <property type="entry name" value="IMPACT-RELATED"/>
    <property type="match status" value="1"/>
</dbReference>
<dbReference type="InterPro" id="IPR001498">
    <property type="entry name" value="Impact_N"/>
</dbReference>
<sequence length="216" mass="24273">MAYITIKDEASAQFEEKKSVFIGYVKRVGSEEEAREFINNIKSINKEARHNVYAYIIGENMGIQRYSDDGEPQGTGGIPVLDVIKKNNVTDAVVVVTRYFGGILLGTGGLVRAYSKAAAMAIKEGGIVEKVNACPLNLTIDYDLNGKIQYLFGKNSWHIEDIEYTDKVNIKMYCELSKIEKIKCDIIECTSGKCSIKLGKEDLYFKLENRLYKIIN</sequence>
<evidence type="ECO:0000256" key="1">
    <source>
        <dbReference type="ARBA" id="ARBA00007665"/>
    </source>
</evidence>
<organism evidence="4 5">
    <name type="scientific">Clostridium acetireducens DSM 10703</name>
    <dbReference type="NCBI Taxonomy" id="1121290"/>
    <lineage>
        <taxon>Bacteria</taxon>
        <taxon>Bacillati</taxon>
        <taxon>Bacillota</taxon>
        <taxon>Clostridia</taxon>
        <taxon>Eubacteriales</taxon>
        <taxon>Clostridiaceae</taxon>
        <taxon>Clostridium</taxon>
    </lineage>
</organism>
<dbReference type="AlphaFoldDB" id="A0A1E8EX61"/>
<evidence type="ECO:0000313" key="4">
    <source>
        <dbReference type="EMBL" id="OFI04958.1"/>
    </source>
</evidence>
<dbReference type="InterPro" id="IPR036956">
    <property type="entry name" value="Impact_N_sf"/>
</dbReference>
<dbReference type="NCBIfam" id="TIGR00257">
    <property type="entry name" value="IMPACT_YIGZ"/>
    <property type="match status" value="1"/>
</dbReference>
<proteinExistence type="inferred from homology"/>
<evidence type="ECO:0000313" key="5">
    <source>
        <dbReference type="Proteomes" id="UP000175744"/>
    </source>
</evidence>
<feature type="domain" description="Impact N-terminal" evidence="2">
    <location>
        <begin position="17"/>
        <end position="122"/>
    </location>
</feature>
<dbReference type="Gene3D" id="3.30.70.240">
    <property type="match status" value="1"/>
</dbReference>
<dbReference type="InterPro" id="IPR015796">
    <property type="entry name" value="Impact_YigZ-like"/>
</dbReference>
<dbReference type="OrthoDB" id="9813771at2"/>
<dbReference type="Gene3D" id="3.30.230.30">
    <property type="entry name" value="Impact, N-terminal domain"/>
    <property type="match status" value="1"/>
</dbReference>
<dbReference type="RefSeq" id="WP_070111010.1">
    <property type="nucleotide sequence ID" value="NZ_LZFO01000038.1"/>
</dbReference>
<dbReference type="InterPro" id="IPR020569">
    <property type="entry name" value="UPF0029_Impact_CS"/>
</dbReference>
<comment type="similarity">
    <text evidence="1">Belongs to the IMPACT family.</text>
</comment>
<accession>A0A1E8EX61</accession>
<dbReference type="GO" id="GO:0005737">
    <property type="term" value="C:cytoplasm"/>
    <property type="evidence" value="ECO:0007669"/>
    <property type="project" value="TreeGrafter"/>
</dbReference>
<comment type="caution">
    <text evidence="4">The sequence shown here is derived from an EMBL/GenBank/DDBJ whole genome shotgun (WGS) entry which is preliminary data.</text>
</comment>